<feature type="domain" description="Peptidase S8/S53" evidence="8">
    <location>
        <begin position="233"/>
        <end position="526"/>
    </location>
</feature>
<evidence type="ECO:0000256" key="2">
    <source>
        <dbReference type="ARBA" id="ARBA00022670"/>
    </source>
</evidence>
<keyword evidence="2 7" id="KW-0645">Protease</keyword>
<feature type="domain" description="Inhibitor I9" evidence="9">
    <location>
        <begin position="11"/>
        <end position="78"/>
    </location>
</feature>
<evidence type="ECO:0000259" key="10">
    <source>
        <dbReference type="Pfam" id="PF17766"/>
    </source>
</evidence>
<evidence type="ECO:0000256" key="7">
    <source>
        <dbReference type="PROSITE-ProRule" id="PRU01240"/>
    </source>
</evidence>
<keyword evidence="12" id="KW-1185">Reference proteome</keyword>
<dbReference type="Gene3D" id="3.30.70.80">
    <property type="entry name" value="Peptidase S8 propeptide/proteinase inhibitor I9"/>
    <property type="match status" value="1"/>
</dbReference>
<reference evidence="11 12" key="1">
    <citation type="submission" date="2019-09" db="EMBL/GenBank/DDBJ databases">
        <title>A chromosome-level genome assembly of the Chinese tupelo Nyssa sinensis.</title>
        <authorList>
            <person name="Yang X."/>
            <person name="Kang M."/>
            <person name="Yang Y."/>
            <person name="Xiong H."/>
            <person name="Wang M."/>
            <person name="Zhang Z."/>
            <person name="Wang Z."/>
            <person name="Wu H."/>
            <person name="Ma T."/>
            <person name="Liu J."/>
            <person name="Xi Z."/>
        </authorList>
    </citation>
    <scope>NUCLEOTIDE SEQUENCE [LARGE SCALE GENOMIC DNA]</scope>
    <source>
        <strain evidence="11">J267</strain>
        <tissue evidence="11">Leaf</tissue>
    </source>
</reference>
<evidence type="ECO:0000256" key="1">
    <source>
        <dbReference type="ARBA" id="ARBA00011073"/>
    </source>
</evidence>
<dbReference type="InterPro" id="IPR023828">
    <property type="entry name" value="Peptidase_S8_Ser-AS"/>
</dbReference>
<dbReference type="InterPro" id="IPR015500">
    <property type="entry name" value="Peptidase_S8_subtilisin-rel"/>
</dbReference>
<dbReference type="PRINTS" id="PR00723">
    <property type="entry name" value="SUBTILISIN"/>
</dbReference>
<evidence type="ECO:0000259" key="8">
    <source>
        <dbReference type="Pfam" id="PF00082"/>
    </source>
</evidence>
<dbReference type="InterPro" id="IPR041469">
    <property type="entry name" value="Subtilisin-like_FN3"/>
</dbReference>
<evidence type="ECO:0000256" key="6">
    <source>
        <dbReference type="PIRSR" id="PIRSR615500-1"/>
    </source>
</evidence>
<evidence type="ECO:0000256" key="3">
    <source>
        <dbReference type="ARBA" id="ARBA00022729"/>
    </source>
</evidence>
<dbReference type="CDD" id="cd04852">
    <property type="entry name" value="Peptidases_S8_3"/>
    <property type="match status" value="1"/>
</dbReference>
<evidence type="ECO:0000259" key="9">
    <source>
        <dbReference type="Pfam" id="PF05922"/>
    </source>
</evidence>
<dbReference type="Gene3D" id="3.40.50.200">
    <property type="entry name" value="Peptidase S8/S53 domain"/>
    <property type="match status" value="2"/>
</dbReference>
<name>A0A5J4ZL12_9ASTE</name>
<dbReference type="AlphaFoldDB" id="A0A5J4ZL12"/>
<dbReference type="PROSITE" id="PS51892">
    <property type="entry name" value="SUBTILASE"/>
    <property type="match status" value="1"/>
</dbReference>
<feature type="active site" description="Charge relay system" evidence="6 7">
    <location>
        <position position="482"/>
    </location>
</feature>
<organism evidence="11 12">
    <name type="scientific">Nyssa sinensis</name>
    <dbReference type="NCBI Taxonomy" id="561372"/>
    <lineage>
        <taxon>Eukaryota</taxon>
        <taxon>Viridiplantae</taxon>
        <taxon>Streptophyta</taxon>
        <taxon>Embryophyta</taxon>
        <taxon>Tracheophyta</taxon>
        <taxon>Spermatophyta</taxon>
        <taxon>Magnoliopsida</taxon>
        <taxon>eudicotyledons</taxon>
        <taxon>Gunneridae</taxon>
        <taxon>Pentapetalae</taxon>
        <taxon>asterids</taxon>
        <taxon>Cornales</taxon>
        <taxon>Nyssaceae</taxon>
        <taxon>Nyssa</taxon>
    </lineage>
</organism>
<evidence type="ECO:0000256" key="5">
    <source>
        <dbReference type="ARBA" id="ARBA00022825"/>
    </source>
</evidence>
<dbReference type="Gene3D" id="2.60.40.2310">
    <property type="match status" value="1"/>
</dbReference>
<evidence type="ECO:0000256" key="4">
    <source>
        <dbReference type="ARBA" id="ARBA00022801"/>
    </source>
</evidence>
<keyword evidence="4 7" id="KW-0378">Hydrolase</keyword>
<feature type="domain" description="Subtilisin-like protease fibronectin type-III" evidence="10">
    <location>
        <begin position="598"/>
        <end position="696"/>
    </location>
</feature>
<dbReference type="OrthoDB" id="10256524at2759"/>
<feature type="active site" description="Charge relay system" evidence="6 7">
    <location>
        <position position="111"/>
    </location>
</feature>
<dbReference type="InterPro" id="IPR010259">
    <property type="entry name" value="S8pro/Inhibitor_I9"/>
</dbReference>
<keyword evidence="5 7" id="KW-0720">Serine protease</keyword>
<dbReference type="PROSITE" id="PS00138">
    <property type="entry name" value="SUBTILASE_SER"/>
    <property type="match status" value="1"/>
</dbReference>
<evidence type="ECO:0000313" key="11">
    <source>
        <dbReference type="EMBL" id="KAA8519300.1"/>
    </source>
</evidence>
<dbReference type="Pfam" id="PF00082">
    <property type="entry name" value="Peptidase_S8"/>
    <property type="match status" value="2"/>
</dbReference>
<accession>A0A5J4ZL12</accession>
<dbReference type="EMBL" id="CM018049">
    <property type="protein sequence ID" value="KAA8519300.1"/>
    <property type="molecule type" value="Genomic_DNA"/>
</dbReference>
<dbReference type="Gene3D" id="3.50.30.30">
    <property type="match status" value="1"/>
</dbReference>
<comment type="similarity">
    <text evidence="1 7">Belongs to the peptidase S8 family.</text>
</comment>
<dbReference type="Proteomes" id="UP000325577">
    <property type="component" value="Linkage Group LG6"/>
</dbReference>
<dbReference type="InterPro" id="IPR000209">
    <property type="entry name" value="Peptidase_S8/S53_dom"/>
</dbReference>
<dbReference type="PANTHER" id="PTHR10795">
    <property type="entry name" value="PROPROTEIN CONVERTASE SUBTILISIN/KEXIN"/>
    <property type="match status" value="1"/>
</dbReference>
<gene>
    <name evidence="11" type="ORF">F0562_013556</name>
</gene>
<dbReference type="InterPro" id="IPR036852">
    <property type="entry name" value="Peptidase_S8/S53_dom_sf"/>
</dbReference>
<dbReference type="Pfam" id="PF17766">
    <property type="entry name" value="fn3_6"/>
    <property type="match status" value="1"/>
</dbReference>
<proteinExistence type="inferred from homology"/>
<feature type="domain" description="Peptidase S8/S53" evidence="8">
    <location>
        <begin position="103"/>
        <end position="220"/>
    </location>
</feature>
<dbReference type="InterPro" id="IPR034197">
    <property type="entry name" value="Peptidases_S8_3"/>
</dbReference>
<evidence type="ECO:0000313" key="12">
    <source>
        <dbReference type="Proteomes" id="UP000325577"/>
    </source>
</evidence>
<dbReference type="InterPro" id="IPR045051">
    <property type="entry name" value="SBT"/>
</dbReference>
<protein>
    <recommendedName>
        <fullName evidence="13">Subtilisin-like protease fibronectin type-III domain-containing protein</fullName>
    </recommendedName>
</protein>
<dbReference type="InterPro" id="IPR037045">
    <property type="entry name" value="S8pro/Inhibitor_I9_sf"/>
</dbReference>
<dbReference type="Pfam" id="PF05922">
    <property type="entry name" value="Inhibitor_I9"/>
    <property type="match status" value="1"/>
</dbReference>
<sequence>MGSSSTDNEGNAEAAELAHLQLLSSIIPSRARERISLLHCYSHAFKGFSAMLTENEASILSGHGEILSIFPDPVLQLHTTRSWYFLDTESGFRSSQHYRHMSSDVIIGMIDTGIWPESPSFNDDGIGEIPSRWKGVCMEGPDFKKSSCNRKLIGARYYKMQQVWNETHISGSPRDGVGHGTHTTSIAAGAPIANASYYGLAKGTAKGGSPSARIATYKTCSLEDYLNDPVAIGAFHAEQKGVMVVCSGGNDGPDPFTIVNSAPWTFTVAASSIDRDFVSTVLLGNGKTLRGSAINFSKLTRSKTYPIVFGEHVASKFTPISEARNCYPGSLDSEKVAGKIVVCVDTDSYVSRRIKKLVVEDAKAKGLVLIDEAEKGLPFVSGIFPFTEVGNIAGSEILKYINSTKNAVATILPTTEVLKAKPAPVVAYFSSRGPGSLTENILKPDIMAPGVAILAAMIPKGEEGSVPTGWKSSPFGIESGTSMACPHVTGAAAFIKSVNPRWSSSMIKSALMTTATISNNMRKPLTNSSGYFANPHETGVGEISPLKALDPGLVFETTMEDYLYFLCYYGYSEKNIRSMSNKNNFNCPINSAEEIISNINYPSISIGNLSRHKGAKMVKRSVINVGSPNATYISFVHSPPGLLVKLSPKHLAFTKASTKASFQVTFYANQASTKGYNFGALTWSDGIHKVRTVFAVNVV</sequence>
<evidence type="ECO:0008006" key="13">
    <source>
        <dbReference type="Google" id="ProtNLM"/>
    </source>
</evidence>
<dbReference type="CDD" id="cd02120">
    <property type="entry name" value="PA_subtilisin_like"/>
    <property type="match status" value="1"/>
</dbReference>
<dbReference type="GO" id="GO:0006508">
    <property type="term" value="P:proteolysis"/>
    <property type="evidence" value="ECO:0007669"/>
    <property type="project" value="UniProtKB-KW"/>
</dbReference>
<feature type="active site" description="Charge relay system" evidence="6 7">
    <location>
        <position position="179"/>
    </location>
</feature>
<dbReference type="SUPFAM" id="SSF52743">
    <property type="entry name" value="Subtilisin-like"/>
    <property type="match status" value="1"/>
</dbReference>
<dbReference type="GO" id="GO:0004252">
    <property type="term" value="F:serine-type endopeptidase activity"/>
    <property type="evidence" value="ECO:0007669"/>
    <property type="project" value="UniProtKB-UniRule"/>
</dbReference>
<keyword evidence="3" id="KW-0732">Signal</keyword>